<protein>
    <submittedName>
        <fullName evidence="2">Uncharacterized protein</fullName>
    </submittedName>
</protein>
<proteinExistence type="predicted"/>
<accession>A0A9P4J1Q8</accession>
<dbReference type="AlphaFoldDB" id="A0A9P4J1Q8"/>
<sequence>MIKCTSQPLWPDPAFAQQPHLRVEIARMEIHYFLLALSCICASNIMAIVAADFTITVPSTALMPTQTSQDTLAGKSKRRRPQYCPNRRARHTKEVYWVDCSPEARSISKVCCVTASAKKHGQHYTSDVQASLKSVMRQHAFYEGYWATRSNGWSCAFGQRQTKLVNKALVSHWEAALDKLIQENPNIETGHVVFFGSNRQEIGCQVKSQP</sequence>
<evidence type="ECO:0000313" key="3">
    <source>
        <dbReference type="Proteomes" id="UP000799439"/>
    </source>
</evidence>
<organism evidence="2 3">
    <name type="scientific">Myriangium duriaei CBS 260.36</name>
    <dbReference type="NCBI Taxonomy" id="1168546"/>
    <lineage>
        <taxon>Eukaryota</taxon>
        <taxon>Fungi</taxon>
        <taxon>Dikarya</taxon>
        <taxon>Ascomycota</taxon>
        <taxon>Pezizomycotina</taxon>
        <taxon>Dothideomycetes</taxon>
        <taxon>Dothideomycetidae</taxon>
        <taxon>Myriangiales</taxon>
        <taxon>Myriangiaceae</taxon>
        <taxon>Myriangium</taxon>
    </lineage>
</organism>
<keyword evidence="1" id="KW-0472">Membrane</keyword>
<evidence type="ECO:0000313" key="2">
    <source>
        <dbReference type="EMBL" id="KAF2150798.1"/>
    </source>
</evidence>
<dbReference type="EMBL" id="ML996089">
    <property type="protein sequence ID" value="KAF2150798.1"/>
    <property type="molecule type" value="Genomic_DNA"/>
</dbReference>
<feature type="transmembrane region" description="Helical" evidence="1">
    <location>
        <begin position="32"/>
        <end position="51"/>
    </location>
</feature>
<evidence type="ECO:0000256" key="1">
    <source>
        <dbReference type="SAM" id="Phobius"/>
    </source>
</evidence>
<reference evidence="2" key="1">
    <citation type="journal article" date="2020" name="Stud. Mycol.">
        <title>101 Dothideomycetes genomes: a test case for predicting lifestyles and emergence of pathogens.</title>
        <authorList>
            <person name="Haridas S."/>
            <person name="Albert R."/>
            <person name="Binder M."/>
            <person name="Bloem J."/>
            <person name="Labutti K."/>
            <person name="Salamov A."/>
            <person name="Andreopoulos B."/>
            <person name="Baker S."/>
            <person name="Barry K."/>
            <person name="Bills G."/>
            <person name="Bluhm B."/>
            <person name="Cannon C."/>
            <person name="Castanera R."/>
            <person name="Culley D."/>
            <person name="Daum C."/>
            <person name="Ezra D."/>
            <person name="Gonzalez J."/>
            <person name="Henrissat B."/>
            <person name="Kuo A."/>
            <person name="Liang C."/>
            <person name="Lipzen A."/>
            <person name="Lutzoni F."/>
            <person name="Magnuson J."/>
            <person name="Mondo S."/>
            <person name="Nolan M."/>
            <person name="Ohm R."/>
            <person name="Pangilinan J."/>
            <person name="Park H.-J."/>
            <person name="Ramirez L."/>
            <person name="Alfaro M."/>
            <person name="Sun H."/>
            <person name="Tritt A."/>
            <person name="Yoshinaga Y."/>
            <person name="Zwiers L.-H."/>
            <person name="Turgeon B."/>
            <person name="Goodwin S."/>
            <person name="Spatafora J."/>
            <person name="Crous P."/>
            <person name="Grigoriev I."/>
        </authorList>
    </citation>
    <scope>NUCLEOTIDE SEQUENCE</scope>
    <source>
        <strain evidence="2">CBS 260.36</strain>
    </source>
</reference>
<name>A0A9P4J1Q8_9PEZI</name>
<dbReference type="Proteomes" id="UP000799439">
    <property type="component" value="Unassembled WGS sequence"/>
</dbReference>
<gene>
    <name evidence="2" type="ORF">K461DRAFT_270194</name>
</gene>
<keyword evidence="3" id="KW-1185">Reference proteome</keyword>
<comment type="caution">
    <text evidence="2">The sequence shown here is derived from an EMBL/GenBank/DDBJ whole genome shotgun (WGS) entry which is preliminary data.</text>
</comment>
<keyword evidence="1" id="KW-1133">Transmembrane helix</keyword>
<keyword evidence="1" id="KW-0812">Transmembrane</keyword>